<comment type="caution">
    <text evidence="2">The sequence shown here is derived from an EMBL/GenBank/DDBJ whole genome shotgun (WGS) entry which is preliminary data.</text>
</comment>
<keyword evidence="3" id="KW-1185">Reference proteome</keyword>
<evidence type="ECO:0000256" key="1">
    <source>
        <dbReference type="SAM" id="Coils"/>
    </source>
</evidence>
<evidence type="ECO:0000313" key="3">
    <source>
        <dbReference type="Proteomes" id="UP001595829"/>
    </source>
</evidence>
<keyword evidence="1" id="KW-0175">Coiled coil</keyword>
<gene>
    <name evidence="2" type="ORF">ACFPM3_03370</name>
</gene>
<reference evidence="3" key="1">
    <citation type="journal article" date="2019" name="Int. J. Syst. Evol. Microbiol.">
        <title>The Global Catalogue of Microorganisms (GCM) 10K type strain sequencing project: providing services to taxonomists for standard genome sequencing and annotation.</title>
        <authorList>
            <consortium name="The Broad Institute Genomics Platform"/>
            <consortium name="The Broad Institute Genome Sequencing Center for Infectious Disease"/>
            <person name="Wu L."/>
            <person name="Ma J."/>
        </authorList>
    </citation>
    <scope>NUCLEOTIDE SEQUENCE [LARGE SCALE GENOMIC DNA]</scope>
    <source>
        <strain evidence="3">CGMCC 4.1648</strain>
    </source>
</reference>
<dbReference type="Proteomes" id="UP001595829">
    <property type="component" value="Unassembled WGS sequence"/>
</dbReference>
<dbReference type="RefSeq" id="WP_345693176.1">
    <property type="nucleotide sequence ID" value="NZ_BAABIT010000001.1"/>
</dbReference>
<sequence>MSTTPLTDEEIVRAVRAVAALEEQREALAARVEALRTATSPEDLAERDRAGAAMTSVTAAVLLESADTLDRLGLTTAAQAVRHLVDEEDVASDL</sequence>
<feature type="coiled-coil region" evidence="1">
    <location>
        <begin position="11"/>
        <end position="38"/>
    </location>
</feature>
<organism evidence="2 3">
    <name type="scientific">Streptomyces coeruleoprunus</name>
    <dbReference type="NCBI Taxonomy" id="285563"/>
    <lineage>
        <taxon>Bacteria</taxon>
        <taxon>Bacillati</taxon>
        <taxon>Actinomycetota</taxon>
        <taxon>Actinomycetes</taxon>
        <taxon>Kitasatosporales</taxon>
        <taxon>Streptomycetaceae</taxon>
        <taxon>Streptomyces</taxon>
    </lineage>
</organism>
<proteinExistence type="predicted"/>
<accession>A0ABV9XAE5</accession>
<evidence type="ECO:0000313" key="2">
    <source>
        <dbReference type="EMBL" id="MFC5021190.1"/>
    </source>
</evidence>
<dbReference type="EMBL" id="JBHSJD010000002">
    <property type="protein sequence ID" value="MFC5021190.1"/>
    <property type="molecule type" value="Genomic_DNA"/>
</dbReference>
<protein>
    <recommendedName>
        <fullName evidence="4">ANTAR domain-containing protein</fullName>
    </recommendedName>
</protein>
<evidence type="ECO:0008006" key="4">
    <source>
        <dbReference type="Google" id="ProtNLM"/>
    </source>
</evidence>
<name>A0ABV9XAE5_9ACTN</name>